<gene>
    <name evidence="2" type="ORF">Amon01_000476500</name>
</gene>
<feature type="transmembrane region" description="Helical" evidence="1">
    <location>
        <begin position="37"/>
        <end position="56"/>
    </location>
</feature>
<evidence type="ECO:0000313" key="3">
    <source>
        <dbReference type="Proteomes" id="UP001165063"/>
    </source>
</evidence>
<evidence type="ECO:0000256" key="1">
    <source>
        <dbReference type="SAM" id="Phobius"/>
    </source>
</evidence>
<protein>
    <submittedName>
        <fullName evidence="2">Unnamed protein product</fullName>
    </submittedName>
</protein>
<dbReference type="AlphaFoldDB" id="A0A9W6YZ05"/>
<evidence type="ECO:0000313" key="2">
    <source>
        <dbReference type="EMBL" id="GMG37159.1"/>
    </source>
</evidence>
<dbReference type="Proteomes" id="UP001165063">
    <property type="component" value="Unassembled WGS sequence"/>
</dbReference>
<sequence length="242" mass="27114">MKSVSRPPTTHFRALSTHALELSNIVVKNLDEMPSSIVSSLVILLHIITFAHFSVIDSFTAPFSTHFYLAKTLHYTYGLYGYCTIGGNCKRLDLNHGFFDLVSDPNIDWVMEDDWRDFMVGINALLSTFSVGTTLFSLLITACAFDNFSLRWHAWSLICNIFACVATSAFTSCAIATYHPNGSKLLWASIPVSSGLIAAGFLQIYLLIRVYKYNKRNNTISLLNSPIEARPLLLVDRARRMS</sequence>
<comment type="caution">
    <text evidence="2">The sequence shown here is derived from an EMBL/GenBank/DDBJ whole genome shotgun (WGS) entry which is preliminary data.</text>
</comment>
<name>A0A9W6YZ05_AMBMO</name>
<organism evidence="2 3">
    <name type="scientific">Ambrosiozyma monospora</name>
    <name type="common">Yeast</name>
    <name type="synonym">Endomycopsis monosporus</name>
    <dbReference type="NCBI Taxonomy" id="43982"/>
    <lineage>
        <taxon>Eukaryota</taxon>
        <taxon>Fungi</taxon>
        <taxon>Dikarya</taxon>
        <taxon>Ascomycota</taxon>
        <taxon>Saccharomycotina</taxon>
        <taxon>Pichiomycetes</taxon>
        <taxon>Pichiales</taxon>
        <taxon>Pichiaceae</taxon>
        <taxon>Ambrosiozyma</taxon>
    </lineage>
</organism>
<proteinExistence type="predicted"/>
<reference evidence="2" key="1">
    <citation type="submission" date="2023-04" db="EMBL/GenBank/DDBJ databases">
        <title>Ambrosiozyma monospora NBRC 1965.</title>
        <authorList>
            <person name="Ichikawa N."/>
            <person name="Sato H."/>
            <person name="Tonouchi N."/>
        </authorList>
    </citation>
    <scope>NUCLEOTIDE SEQUENCE</scope>
    <source>
        <strain evidence="2">NBRC 1965</strain>
    </source>
</reference>
<keyword evidence="3" id="KW-1185">Reference proteome</keyword>
<feature type="transmembrane region" description="Helical" evidence="1">
    <location>
        <begin position="118"/>
        <end position="145"/>
    </location>
</feature>
<feature type="transmembrane region" description="Helical" evidence="1">
    <location>
        <begin position="185"/>
        <end position="208"/>
    </location>
</feature>
<feature type="transmembrane region" description="Helical" evidence="1">
    <location>
        <begin position="157"/>
        <end position="179"/>
    </location>
</feature>
<dbReference type="EMBL" id="BSXU01002397">
    <property type="protein sequence ID" value="GMG37159.1"/>
    <property type="molecule type" value="Genomic_DNA"/>
</dbReference>
<keyword evidence="1" id="KW-0472">Membrane</keyword>
<accession>A0A9W6YZ05</accession>
<keyword evidence="1" id="KW-0812">Transmembrane</keyword>
<keyword evidence="1" id="KW-1133">Transmembrane helix</keyword>